<dbReference type="GO" id="GO:0005739">
    <property type="term" value="C:mitochondrion"/>
    <property type="evidence" value="ECO:0007669"/>
    <property type="project" value="UniProtKB-SubCell"/>
</dbReference>
<dbReference type="InterPro" id="IPR047213">
    <property type="entry name" value="TPP_PYR_PDC_IPDC-like"/>
</dbReference>
<dbReference type="PANTHER" id="PTHR43452">
    <property type="entry name" value="PYRUVATE DECARBOXYLASE"/>
    <property type="match status" value="1"/>
</dbReference>
<keyword evidence="6 10" id="KW-0460">Magnesium</keyword>
<evidence type="ECO:0000259" key="14">
    <source>
        <dbReference type="Pfam" id="PF02776"/>
    </source>
</evidence>
<dbReference type="PIRSF" id="PIRSF036565">
    <property type="entry name" value="Pyruvt_ip_decrb"/>
    <property type="match status" value="1"/>
</dbReference>
<accession>A0AAD7FXH3</accession>
<dbReference type="EMBL" id="JARKIF010000003">
    <property type="protein sequence ID" value="KAJ7644509.1"/>
    <property type="molecule type" value="Genomic_DNA"/>
</dbReference>
<dbReference type="FunFam" id="3.40.50.970:FF:000019">
    <property type="entry name" value="Pyruvate decarboxylase isozyme"/>
    <property type="match status" value="1"/>
</dbReference>
<dbReference type="Proteomes" id="UP001221142">
    <property type="component" value="Unassembled WGS sequence"/>
</dbReference>
<dbReference type="InterPro" id="IPR029061">
    <property type="entry name" value="THDP-binding"/>
</dbReference>
<feature type="binding site" evidence="10">
    <location>
        <position position="477"/>
    </location>
    <ligand>
        <name>Mg(2+)</name>
        <dbReference type="ChEBI" id="CHEBI:18420"/>
    </ligand>
</feature>
<dbReference type="GO" id="GO:0000949">
    <property type="term" value="P:aromatic amino acid family catabolic process to alcohol via Ehrlich pathway"/>
    <property type="evidence" value="ECO:0007669"/>
    <property type="project" value="TreeGrafter"/>
</dbReference>
<dbReference type="Pfam" id="PF00205">
    <property type="entry name" value="TPP_enzyme_M"/>
    <property type="match status" value="1"/>
</dbReference>
<comment type="subcellular location">
    <subcellularLocation>
        <location evidence="2">Mitochondrion</location>
    </subcellularLocation>
</comment>
<dbReference type="GO" id="GO:0005829">
    <property type="term" value="C:cytosol"/>
    <property type="evidence" value="ECO:0007669"/>
    <property type="project" value="TreeGrafter"/>
</dbReference>
<keyword evidence="7 11" id="KW-0786">Thiamine pyrophosphate</keyword>
<dbReference type="InterPro" id="IPR011766">
    <property type="entry name" value="TPP_enzyme_TPP-bd"/>
</dbReference>
<dbReference type="InterPro" id="IPR012000">
    <property type="entry name" value="Thiamin_PyroP_enz_cen_dom"/>
</dbReference>
<comment type="similarity">
    <text evidence="3 11">Belongs to the TPP enzyme family.</text>
</comment>
<dbReference type="CDD" id="cd07038">
    <property type="entry name" value="TPP_PYR_PDC_IPDC_like"/>
    <property type="match status" value="1"/>
</dbReference>
<evidence type="ECO:0000256" key="8">
    <source>
        <dbReference type="ARBA" id="ARBA00023128"/>
    </source>
</evidence>
<dbReference type="InterPro" id="IPR012110">
    <property type="entry name" value="PDC/IPDC-like"/>
</dbReference>
<proteinExistence type="inferred from homology"/>
<evidence type="ECO:0000256" key="7">
    <source>
        <dbReference type="ARBA" id="ARBA00023052"/>
    </source>
</evidence>
<feature type="binding site" evidence="10">
    <location>
        <position position="448"/>
    </location>
    <ligand>
        <name>Mg(2+)</name>
        <dbReference type="ChEBI" id="CHEBI:18420"/>
    </ligand>
</feature>
<comment type="cofactor">
    <cofactor evidence="1">
        <name>thiamine diphosphate</name>
        <dbReference type="ChEBI" id="CHEBI:58937"/>
    </cofactor>
</comment>
<evidence type="ECO:0000313" key="15">
    <source>
        <dbReference type="EMBL" id="KAJ7644509.1"/>
    </source>
</evidence>
<dbReference type="Gene3D" id="3.40.50.1220">
    <property type="entry name" value="TPP-binding domain"/>
    <property type="match status" value="1"/>
</dbReference>
<dbReference type="SUPFAM" id="SSF52518">
    <property type="entry name" value="Thiamin diphosphate-binding fold (THDP-binding)"/>
    <property type="match status" value="2"/>
</dbReference>
<evidence type="ECO:0000256" key="6">
    <source>
        <dbReference type="ARBA" id="ARBA00022842"/>
    </source>
</evidence>
<dbReference type="Pfam" id="PF02775">
    <property type="entry name" value="TPP_enzyme_C"/>
    <property type="match status" value="1"/>
</dbReference>
<dbReference type="PANTHER" id="PTHR43452:SF30">
    <property type="entry name" value="PYRUVATE DECARBOXYLASE ISOZYME 1-RELATED"/>
    <property type="match status" value="1"/>
</dbReference>
<evidence type="ECO:0000256" key="3">
    <source>
        <dbReference type="ARBA" id="ARBA00007812"/>
    </source>
</evidence>
<sequence length="569" mass="61891">MSSIEIGNYILARLEQLKVRRMFGVPGDFNLGFLDLVEDHSTVDWVGNCNELNSAYAADGYARVHETSLGVVLTTFGVGELSAINGIAGAFSEIVPVLHIVGVPSTTQQKAKALLHHTLGDGRYDAYTKAAEQFTIAQGHITDKETAAAQIDRVLTECLIKARPVYLTLPTNLVYEKIPADGLEIPLPRAQPANDADAENAALEEIVKIVGGAEVEGGDVVILVDACAIRHDARKEVDALVRKTGFPVYVSPMGKTAVSESYERFGGIYMGSISHPDVKHKVESAKVILSIGSIKSDFNTGNFTYSIPTARAIEFHSDHTKVFHATFPAVGMKQLLPLLTARLQPTTNAVSVPNFNLNAVLPDESNSIISQAWLWPRLSHFFRPHDVIVAETGTSNFGLMEVPMPEGALFVSQMLWGSIGWAVGSTLGAAFAARDLGFGGRTILCIGDGSIQLTVQELSVMLRHGLTPIIFLLNNAGYTIERCIRGPERKYNDISNWKWTKLLEVLGDLDGVESRSYTVKTKAELSALLDTPEFANGKKMQLVEIMMEKQDAPRALKIQTAMGSGSYDF</sequence>
<dbReference type="GO" id="GO:0004737">
    <property type="term" value="F:pyruvate decarboxylase activity"/>
    <property type="evidence" value="ECO:0007669"/>
    <property type="project" value="TreeGrafter"/>
</dbReference>
<keyword evidence="16" id="KW-1185">Reference proteome</keyword>
<feature type="domain" description="Thiamine pyrophosphate enzyme central" evidence="12">
    <location>
        <begin position="220"/>
        <end position="331"/>
    </location>
</feature>
<feature type="binding site" evidence="10">
    <location>
        <position position="475"/>
    </location>
    <ligand>
        <name>Mg(2+)</name>
        <dbReference type="ChEBI" id="CHEBI:18420"/>
    </ligand>
</feature>
<keyword evidence="8" id="KW-0496">Mitochondrion</keyword>
<keyword evidence="5" id="KW-0210">Decarboxylase</keyword>
<evidence type="ECO:0000256" key="11">
    <source>
        <dbReference type="RuleBase" id="RU362132"/>
    </source>
</evidence>
<comment type="cofactor">
    <cofactor evidence="10">
        <name>Mg(2+)</name>
        <dbReference type="ChEBI" id="CHEBI:18420"/>
    </cofactor>
    <text evidence="10">Binds 1 Mg(2+) per subunit.</text>
</comment>
<evidence type="ECO:0000259" key="12">
    <source>
        <dbReference type="Pfam" id="PF00205"/>
    </source>
</evidence>
<feature type="domain" description="Thiamine pyrophosphate enzyme TPP-binding" evidence="13">
    <location>
        <begin position="405"/>
        <end position="529"/>
    </location>
</feature>
<evidence type="ECO:0000313" key="16">
    <source>
        <dbReference type="Proteomes" id="UP001221142"/>
    </source>
</evidence>
<dbReference type="InterPro" id="IPR012001">
    <property type="entry name" value="Thiamin_PyroP_enz_TPP-bd_dom"/>
</dbReference>
<dbReference type="InterPro" id="IPR029035">
    <property type="entry name" value="DHS-like_NAD/FAD-binding_dom"/>
</dbReference>
<gene>
    <name evidence="15" type="ORF">FB45DRAFT_735666</name>
</gene>
<organism evidence="15 16">
    <name type="scientific">Roridomyces roridus</name>
    <dbReference type="NCBI Taxonomy" id="1738132"/>
    <lineage>
        <taxon>Eukaryota</taxon>
        <taxon>Fungi</taxon>
        <taxon>Dikarya</taxon>
        <taxon>Basidiomycota</taxon>
        <taxon>Agaricomycotina</taxon>
        <taxon>Agaricomycetes</taxon>
        <taxon>Agaricomycetidae</taxon>
        <taxon>Agaricales</taxon>
        <taxon>Marasmiineae</taxon>
        <taxon>Mycenaceae</taxon>
        <taxon>Roridomyces</taxon>
    </lineage>
</organism>
<dbReference type="GO" id="GO:0030976">
    <property type="term" value="F:thiamine pyrophosphate binding"/>
    <property type="evidence" value="ECO:0007669"/>
    <property type="project" value="InterPro"/>
</dbReference>
<evidence type="ECO:0000256" key="4">
    <source>
        <dbReference type="ARBA" id="ARBA00022723"/>
    </source>
</evidence>
<evidence type="ECO:0000256" key="10">
    <source>
        <dbReference type="PIRSR" id="PIRSR036565-2"/>
    </source>
</evidence>
<dbReference type="FunFam" id="3.40.50.970:FF:000024">
    <property type="entry name" value="Pyruvate decarboxylase isozyme"/>
    <property type="match status" value="1"/>
</dbReference>
<keyword evidence="15" id="KW-0670">Pyruvate</keyword>
<keyword evidence="9" id="KW-0456">Lyase</keyword>
<protein>
    <submittedName>
        <fullName evidence="15">Pyruvate decarboxylase</fullName>
    </submittedName>
</protein>
<dbReference type="GO" id="GO:0000287">
    <property type="term" value="F:magnesium ion binding"/>
    <property type="evidence" value="ECO:0007669"/>
    <property type="project" value="InterPro"/>
</dbReference>
<dbReference type="GO" id="GO:0005634">
    <property type="term" value="C:nucleus"/>
    <property type="evidence" value="ECO:0007669"/>
    <property type="project" value="TreeGrafter"/>
</dbReference>
<dbReference type="InterPro" id="IPR047214">
    <property type="entry name" value="TPP_PDC_IPDC"/>
</dbReference>
<dbReference type="AlphaFoldDB" id="A0AAD7FXH3"/>
<dbReference type="CDD" id="cd02005">
    <property type="entry name" value="TPP_PDC_IPDC"/>
    <property type="match status" value="1"/>
</dbReference>
<feature type="domain" description="Thiamine pyrophosphate enzyme N-terminal TPP-binding" evidence="14">
    <location>
        <begin position="6"/>
        <end position="116"/>
    </location>
</feature>
<keyword evidence="4 10" id="KW-0479">Metal-binding</keyword>
<evidence type="ECO:0000259" key="13">
    <source>
        <dbReference type="Pfam" id="PF02775"/>
    </source>
</evidence>
<dbReference type="Pfam" id="PF02776">
    <property type="entry name" value="TPP_enzyme_N"/>
    <property type="match status" value="1"/>
</dbReference>
<evidence type="ECO:0000256" key="9">
    <source>
        <dbReference type="ARBA" id="ARBA00023239"/>
    </source>
</evidence>
<name>A0AAD7FXH3_9AGAR</name>
<comment type="caution">
    <text evidence="15">The sequence shown here is derived from an EMBL/GenBank/DDBJ whole genome shotgun (WGS) entry which is preliminary data.</text>
</comment>
<dbReference type="Gene3D" id="3.40.50.970">
    <property type="match status" value="2"/>
</dbReference>
<evidence type="ECO:0000256" key="5">
    <source>
        <dbReference type="ARBA" id="ARBA00022793"/>
    </source>
</evidence>
<reference evidence="15" key="1">
    <citation type="submission" date="2023-03" db="EMBL/GenBank/DDBJ databases">
        <title>Massive genome expansion in bonnet fungi (Mycena s.s.) driven by repeated elements and novel gene families across ecological guilds.</title>
        <authorList>
            <consortium name="Lawrence Berkeley National Laboratory"/>
            <person name="Harder C.B."/>
            <person name="Miyauchi S."/>
            <person name="Viragh M."/>
            <person name="Kuo A."/>
            <person name="Thoen E."/>
            <person name="Andreopoulos B."/>
            <person name="Lu D."/>
            <person name="Skrede I."/>
            <person name="Drula E."/>
            <person name="Henrissat B."/>
            <person name="Morin E."/>
            <person name="Kohler A."/>
            <person name="Barry K."/>
            <person name="LaButti K."/>
            <person name="Morin E."/>
            <person name="Salamov A."/>
            <person name="Lipzen A."/>
            <person name="Mereny Z."/>
            <person name="Hegedus B."/>
            <person name="Baldrian P."/>
            <person name="Stursova M."/>
            <person name="Weitz H."/>
            <person name="Taylor A."/>
            <person name="Grigoriev I.V."/>
            <person name="Nagy L.G."/>
            <person name="Martin F."/>
            <person name="Kauserud H."/>
        </authorList>
    </citation>
    <scope>NUCLEOTIDE SEQUENCE</scope>
    <source>
        <strain evidence="15">9284</strain>
    </source>
</reference>
<evidence type="ECO:0000256" key="2">
    <source>
        <dbReference type="ARBA" id="ARBA00004173"/>
    </source>
</evidence>
<evidence type="ECO:0000256" key="1">
    <source>
        <dbReference type="ARBA" id="ARBA00001964"/>
    </source>
</evidence>
<dbReference type="SUPFAM" id="SSF52467">
    <property type="entry name" value="DHS-like NAD/FAD-binding domain"/>
    <property type="match status" value="1"/>
</dbReference>